<dbReference type="SFLD" id="SFLDS00003">
    <property type="entry name" value="Haloacid_Dehalogenase"/>
    <property type="match status" value="1"/>
</dbReference>
<dbReference type="PANTHER" id="PTHR47478">
    <property type="match status" value="1"/>
</dbReference>
<dbReference type="NCBIfam" id="TIGR01549">
    <property type="entry name" value="HAD-SF-IA-v1"/>
    <property type="match status" value="1"/>
</dbReference>
<dbReference type="InterPro" id="IPR036412">
    <property type="entry name" value="HAD-like_sf"/>
</dbReference>
<reference evidence="1 2" key="1">
    <citation type="submission" date="2016-09" db="EMBL/GenBank/DDBJ databases">
        <authorList>
            <person name="Inglin R.C."/>
        </authorList>
    </citation>
    <scope>NUCLEOTIDE SEQUENCE [LARGE SCALE GENOMIC DNA]</scope>
    <source>
        <strain evidence="1 2">RI-517</strain>
    </source>
</reference>
<dbReference type="SFLD" id="SFLDG01135">
    <property type="entry name" value="C1.5.6:_HAD__Beta-PGM__Phospha"/>
    <property type="match status" value="1"/>
</dbReference>
<evidence type="ECO:0000313" key="1">
    <source>
        <dbReference type="EMBL" id="PKX76756.1"/>
    </source>
</evidence>
<dbReference type="PRINTS" id="PR00413">
    <property type="entry name" value="HADHALOGNASE"/>
</dbReference>
<dbReference type="NCBIfam" id="TIGR02254">
    <property type="entry name" value="YjjG_YfnB"/>
    <property type="match status" value="1"/>
</dbReference>
<comment type="caution">
    <text evidence="1">The sequence shown here is derived from an EMBL/GenBank/DDBJ whole genome shotgun (WGS) entry which is preliminary data.</text>
</comment>
<dbReference type="AlphaFoldDB" id="A0AAX0V962"/>
<dbReference type="InterPro" id="IPR023214">
    <property type="entry name" value="HAD_sf"/>
</dbReference>
<sequence>MINKMQYKYLFFDMDNTLFDFDADEDQALERLFNAQDIDLTSDIKATYQTFNQGLWRQYEQGELTREILLNTRFATFFKKQFNKVVDGQQLSSQYLDNLALGHDLMPQSEELLLGLQAQHAKLYITTNGVARTQYQRLQGSGLAHYFDAIFVSEELGYQKPDPAYFQTVFQKLETVTMTQSLIVGDSLTSDVQGGQNVGVATAWYNPTGQINHDQALQPTHEIKQLAELLTL</sequence>
<dbReference type="Gene3D" id="3.40.50.1000">
    <property type="entry name" value="HAD superfamily/HAD-like"/>
    <property type="match status" value="1"/>
</dbReference>
<dbReference type="InterPro" id="IPR006439">
    <property type="entry name" value="HAD-SF_hydro_IA"/>
</dbReference>
<dbReference type="InterPro" id="IPR023198">
    <property type="entry name" value="PGP-like_dom2"/>
</dbReference>
<organism evidence="1 2">
    <name type="scientific">Latilactobacillus sakei</name>
    <name type="common">Lactobacillus sakei</name>
    <dbReference type="NCBI Taxonomy" id="1599"/>
    <lineage>
        <taxon>Bacteria</taxon>
        <taxon>Bacillati</taxon>
        <taxon>Bacillota</taxon>
        <taxon>Bacilli</taxon>
        <taxon>Lactobacillales</taxon>
        <taxon>Lactobacillaceae</taxon>
        <taxon>Latilactobacillus</taxon>
    </lineage>
</organism>
<accession>A0AAX0V962</accession>
<dbReference type="Pfam" id="PF00702">
    <property type="entry name" value="Hydrolase"/>
    <property type="match status" value="1"/>
</dbReference>
<gene>
    <name evidence="1" type="ORF">CUR37_08665</name>
</gene>
<proteinExistence type="predicted"/>
<dbReference type="Gene3D" id="1.10.150.240">
    <property type="entry name" value="Putative phosphatase, domain 2"/>
    <property type="match status" value="1"/>
</dbReference>
<evidence type="ECO:0000313" key="2">
    <source>
        <dbReference type="Proteomes" id="UP000234349"/>
    </source>
</evidence>
<dbReference type="InterPro" id="IPR052550">
    <property type="entry name" value="Pyrimidine_5'-ntase_YjjG"/>
</dbReference>
<dbReference type="Proteomes" id="UP000234349">
    <property type="component" value="Unassembled WGS sequence"/>
</dbReference>
<protein>
    <submittedName>
        <fullName evidence="1">Noncanonical pyrimidine nucleotidase, YjjG family</fullName>
    </submittedName>
</protein>
<dbReference type="PANTHER" id="PTHR47478:SF1">
    <property type="entry name" value="PYRIMIDINE 5'-NUCLEOTIDASE YJJG"/>
    <property type="match status" value="1"/>
</dbReference>
<dbReference type="SFLD" id="SFLDG01129">
    <property type="entry name" value="C1.5:_HAD__Beta-PGM__Phosphata"/>
    <property type="match status" value="1"/>
</dbReference>
<name>A0AAX0V962_LATSK</name>
<dbReference type="InterPro" id="IPR011951">
    <property type="entry name" value="HAD-SF_hydro_IA_YjjG/PynA"/>
</dbReference>
<dbReference type="EMBL" id="MKGH01000042">
    <property type="protein sequence ID" value="PKX76756.1"/>
    <property type="molecule type" value="Genomic_DNA"/>
</dbReference>
<dbReference type="SUPFAM" id="SSF56784">
    <property type="entry name" value="HAD-like"/>
    <property type="match status" value="1"/>
</dbReference>
<dbReference type="GO" id="GO:0008253">
    <property type="term" value="F:5'-nucleotidase activity"/>
    <property type="evidence" value="ECO:0007669"/>
    <property type="project" value="InterPro"/>
</dbReference>